<keyword evidence="8" id="KW-0862">Zinc</keyword>
<dbReference type="EC" id="2.7.7.7" evidence="2"/>
<evidence type="ECO:0000256" key="11">
    <source>
        <dbReference type="ARBA" id="ARBA00049244"/>
    </source>
</evidence>
<dbReference type="InterPro" id="IPR001270">
    <property type="entry name" value="ClpA/B"/>
</dbReference>
<comment type="similarity">
    <text evidence="1">Belongs to the DnaX/STICHEL family.</text>
</comment>
<dbReference type="Pfam" id="PF12169">
    <property type="entry name" value="DNA_pol3_gamma3"/>
    <property type="match status" value="1"/>
</dbReference>
<evidence type="ECO:0000256" key="7">
    <source>
        <dbReference type="ARBA" id="ARBA00022741"/>
    </source>
</evidence>
<keyword evidence="6" id="KW-0479">Metal-binding</keyword>
<dbReference type="Proteomes" id="UP000005387">
    <property type="component" value="Unassembled WGS sequence"/>
</dbReference>
<evidence type="ECO:0000259" key="13">
    <source>
        <dbReference type="SMART" id="SM00382"/>
    </source>
</evidence>
<dbReference type="SMART" id="SM00382">
    <property type="entry name" value="AAA"/>
    <property type="match status" value="1"/>
</dbReference>
<keyword evidence="4 14" id="KW-0548">Nucleotidyltransferase</keyword>
<dbReference type="InterPro" id="IPR003593">
    <property type="entry name" value="AAA+_ATPase"/>
</dbReference>
<protein>
    <recommendedName>
        <fullName evidence="2">DNA-directed DNA polymerase</fullName>
        <ecNumber evidence="2">2.7.7.7</ecNumber>
    </recommendedName>
</protein>
<dbReference type="GO" id="GO:0005524">
    <property type="term" value="F:ATP binding"/>
    <property type="evidence" value="ECO:0007669"/>
    <property type="project" value="UniProtKB-KW"/>
</dbReference>
<gene>
    <name evidence="14" type="ORF">PaecuDRAFT_3637</name>
</gene>
<dbReference type="NCBIfam" id="TIGR02397">
    <property type="entry name" value="dnaX_nterm"/>
    <property type="match status" value="1"/>
</dbReference>
<reference evidence="14 15" key="1">
    <citation type="submission" date="2010-07" db="EMBL/GenBank/DDBJ databases">
        <title>The draft genome of Paenibacillus curdlanolyticus YK9.</title>
        <authorList>
            <consortium name="US DOE Joint Genome Institute (JGI-PGF)"/>
            <person name="Lucas S."/>
            <person name="Copeland A."/>
            <person name="Lapidus A."/>
            <person name="Cheng J.-F."/>
            <person name="Bruce D."/>
            <person name="Goodwin L."/>
            <person name="Pitluck S."/>
            <person name="Land M.L."/>
            <person name="Hauser L."/>
            <person name="Chang Y.-J."/>
            <person name="Jeffries C."/>
            <person name="Anderson I.J."/>
            <person name="Johnson E."/>
            <person name="Loganathan U."/>
            <person name="Mulhopadhyay B."/>
            <person name="Kyrpides N."/>
            <person name="Woyke T.J."/>
        </authorList>
    </citation>
    <scope>NUCLEOTIDE SEQUENCE [LARGE SCALE GENOMIC DNA]</scope>
    <source>
        <strain evidence="14 15">YK9</strain>
    </source>
</reference>
<dbReference type="InterPro" id="IPR050238">
    <property type="entry name" value="DNA_Rep/Repair_Clamp_Loader"/>
</dbReference>
<dbReference type="Pfam" id="PF13177">
    <property type="entry name" value="DNA_pol3_delta2"/>
    <property type="match status" value="1"/>
</dbReference>
<dbReference type="InterPro" id="IPR027417">
    <property type="entry name" value="P-loop_NTPase"/>
</dbReference>
<keyword evidence="7" id="KW-0547">Nucleotide-binding</keyword>
<dbReference type="SUPFAM" id="SSF52540">
    <property type="entry name" value="P-loop containing nucleoside triphosphate hydrolases"/>
    <property type="match status" value="1"/>
</dbReference>
<evidence type="ECO:0000256" key="1">
    <source>
        <dbReference type="ARBA" id="ARBA00006360"/>
    </source>
</evidence>
<organism evidence="14 15">
    <name type="scientific">Paenibacillus curdlanolyticus YK9</name>
    <dbReference type="NCBI Taxonomy" id="717606"/>
    <lineage>
        <taxon>Bacteria</taxon>
        <taxon>Bacillati</taxon>
        <taxon>Bacillota</taxon>
        <taxon>Bacilli</taxon>
        <taxon>Bacillales</taxon>
        <taxon>Paenibacillaceae</taxon>
        <taxon>Paenibacillus</taxon>
    </lineage>
</organism>
<accession>E0IDD3</accession>
<evidence type="ECO:0000256" key="9">
    <source>
        <dbReference type="ARBA" id="ARBA00022840"/>
    </source>
</evidence>
<dbReference type="Pfam" id="PF20964">
    <property type="entry name" value="DnaX_C"/>
    <property type="match status" value="1"/>
</dbReference>
<proteinExistence type="inferred from homology"/>
<keyword evidence="10" id="KW-0239">DNA-directed DNA polymerase</keyword>
<evidence type="ECO:0000256" key="5">
    <source>
        <dbReference type="ARBA" id="ARBA00022705"/>
    </source>
</evidence>
<feature type="region of interest" description="Disordered" evidence="12">
    <location>
        <begin position="411"/>
        <end position="444"/>
    </location>
</feature>
<dbReference type="CDD" id="cd18137">
    <property type="entry name" value="HLD_clamp_pol_III_gamma_tau"/>
    <property type="match status" value="1"/>
</dbReference>
<dbReference type="RefSeq" id="WP_006039623.1">
    <property type="nucleotide sequence ID" value="NZ_AEDD01000010.1"/>
</dbReference>
<dbReference type="eggNOG" id="COG2812">
    <property type="taxonomic scope" value="Bacteria"/>
</dbReference>
<keyword evidence="9" id="KW-0067">ATP-binding</keyword>
<dbReference type="InterPro" id="IPR008921">
    <property type="entry name" value="DNA_pol3_clamp-load_cplx_C"/>
</dbReference>
<dbReference type="InterPro" id="IPR045085">
    <property type="entry name" value="HLD_clamp_pol_III_gamma_tau"/>
</dbReference>
<dbReference type="InterPro" id="IPR048448">
    <property type="entry name" value="DnaX-like_C"/>
</dbReference>
<keyword evidence="3 14" id="KW-0808">Transferase</keyword>
<evidence type="ECO:0000256" key="2">
    <source>
        <dbReference type="ARBA" id="ARBA00012417"/>
    </source>
</evidence>
<sequence>MSHIALYRAWRPQTFHDMVGQRHIIRTLQNAIREDRVSHAYLFNGPRGTGKTSAAKILAKAVNCERGPAPEPCNECDACLGITAGTVMDVVEIDAASNRGIDEIRDIRDKVRYAPSEVRYKVYIIDEVHMLTTEAFNALLKTLEEPPGHVIFILATTEPHKLPPTIISRCQRFDFRQVSLEEQTERLRLICQEEGIEADEEALAYIARLSEGGMRDAIGLLEQSAAFGGERITLEGAVDVTGGLAAEQFAKLAEAVRDRNAGAVLPLVEGLMQAGKSAEKCMENFIYYFRDLLVLKLAPQSGAATERIVDDSRFREMADGFSTERLFVMIDVLNRYQADMKHALQPQTLFEVALMKLCTLAEPNDVSGRSANGAQAPSGHTGDEVVRLQRQVEALEKKLEQLLRNGVAASGGGDAGAASAASGSGAVRRNSGSRGSFGSSGGGGLGAIGKPKLEPFVAALNGQAINQIRMRWGELLQRVKETKITVHAWLVDGDPVSAADETVLVAFKSMMHRETTEKPANRELIEQVLHSVFNRPVKLATVMLKDWQAASENGAHEATGEPLELRMDDESGTASRPEWVEEAYKMFGDQLVELKQD</sequence>
<dbReference type="Gene3D" id="1.10.8.60">
    <property type="match status" value="1"/>
</dbReference>
<evidence type="ECO:0000256" key="10">
    <source>
        <dbReference type="ARBA" id="ARBA00022932"/>
    </source>
</evidence>
<dbReference type="PANTHER" id="PTHR11669">
    <property type="entry name" value="REPLICATION FACTOR C / DNA POLYMERASE III GAMMA-TAU SUBUNIT"/>
    <property type="match status" value="1"/>
</dbReference>
<dbReference type="OrthoDB" id="9810148at2"/>
<dbReference type="SUPFAM" id="SSF48019">
    <property type="entry name" value="post-AAA+ oligomerization domain-like"/>
    <property type="match status" value="1"/>
</dbReference>
<evidence type="ECO:0000313" key="14">
    <source>
        <dbReference type="EMBL" id="EFM09588.1"/>
    </source>
</evidence>
<evidence type="ECO:0000256" key="8">
    <source>
        <dbReference type="ARBA" id="ARBA00022833"/>
    </source>
</evidence>
<dbReference type="InterPro" id="IPR022754">
    <property type="entry name" value="DNA_pol_III_gamma-3"/>
</dbReference>
<dbReference type="EMBL" id="AEDD01000010">
    <property type="protein sequence ID" value="EFM09588.1"/>
    <property type="molecule type" value="Genomic_DNA"/>
</dbReference>
<feature type="compositionally biased region" description="Low complexity" evidence="12">
    <location>
        <begin position="416"/>
        <end position="437"/>
    </location>
</feature>
<dbReference type="Gene3D" id="1.20.272.10">
    <property type="match status" value="1"/>
</dbReference>
<dbReference type="InterPro" id="IPR012763">
    <property type="entry name" value="DNA_pol_III_sug/sutau_N"/>
</dbReference>
<dbReference type="GO" id="GO:0003677">
    <property type="term" value="F:DNA binding"/>
    <property type="evidence" value="ECO:0007669"/>
    <property type="project" value="InterPro"/>
</dbReference>
<dbReference type="GO" id="GO:0003887">
    <property type="term" value="F:DNA-directed DNA polymerase activity"/>
    <property type="evidence" value="ECO:0007669"/>
    <property type="project" value="UniProtKB-KW"/>
</dbReference>
<keyword evidence="15" id="KW-1185">Reference proteome</keyword>
<dbReference type="PANTHER" id="PTHR11669:SF0">
    <property type="entry name" value="PROTEIN STICHEL-LIKE 2"/>
    <property type="match status" value="1"/>
</dbReference>
<dbReference type="Pfam" id="PF22608">
    <property type="entry name" value="DNAX_ATPase_lid"/>
    <property type="match status" value="1"/>
</dbReference>
<feature type="domain" description="AAA+ ATPase" evidence="13">
    <location>
        <begin position="37"/>
        <end position="179"/>
    </location>
</feature>
<keyword evidence="5" id="KW-0235">DNA replication</keyword>
<dbReference type="AlphaFoldDB" id="E0IDD3"/>
<dbReference type="Gene3D" id="3.40.50.300">
    <property type="entry name" value="P-loop containing nucleotide triphosphate hydrolases"/>
    <property type="match status" value="1"/>
</dbReference>
<dbReference type="GO" id="GO:0046872">
    <property type="term" value="F:metal ion binding"/>
    <property type="evidence" value="ECO:0007669"/>
    <property type="project" value="UniProtKB-KW"/>
</dbReference>
<comment type="catalytic activity">
    <reaction evidence="11">
        <text>DNA(n) + a 2'-deoxyribonucleoside 5'-triphosphate = DNA(n+1) + diphosphate</text>
        <dbReference type="Rhea" id="RHEA:22508"/>
        <dbReference type="Rhea" id="RHEA-COMP:17339"/>
        <dbReference type="Rhea" id="RHEA-COMP:17340"/>
        <dbReference type="ChEBI" id="CHEBI:33019"/>
        <dbReference type="ChEBI" id="CHEBI:61560"/>
        <dbReference type="ChEBI" id="CHEBI:173112"/>
        <dbReference type="EC" id="2.7.7.7"/>
    </reaction>
</comment>
<evidence type="ECO:0000256" key="12">
    <source>
        <dbReference type="SAM" id="MobiDB-lite"/>
    </source>
</evidence>
<dbReference type="PRINTS" id="PR00300">
    <property type="entry name" value="CLPPROTEASEA"/>
</dbReference>
<evidence type="ECO:0000313" key="15">
    <source>
        <dbReference type="Proteomes" id="UP000005387"/>
    </source>
</evidence>
<evidence type="ECO:0000256" key="4">
    <source>
        <dbReference type="ARBA" id="ARBA00022695"/>
    </source>
</evidence>
<dbReference type="FunFam" id="3.40.50.300:FF:000014">
    <property type="entry name" value="DNA polymerase III subunit gamma/tau"/>
    <property type="match status" value="1"/>
</dbReference>
<dbReference type="GO" id="GO:0009360">
    <property type="term" value="C:DNA polymerase III complex"/>
    <property type="evidence" value="ECO:0007669"/>
    <property type="project" value="InterPro"/>
</dbReference>
<dbReference type="NCBIfam" id="NF004046">
    <property type="entry name" value="PRK05563.1"/>
    <property type="match status" value="1"/>
</dbReference>
<evidence type="ECO:0000256" key="6">
    <source>
        <dbReference type="ARBA" id="ARBA00022723"/>
    </source>
</evidence>
<dbReference type="GO" id="GO:0006261">
    <property type="term" value="P:DNA-templated DNA replication"/>
    <property type="evidence" value="ECO:0007669"/>
    <property type="project" value="TreeGrafter"/>
</dbReference>
<name>E0IDD3_9BACL</name>
<dbReference type="CDD" id="cd00009">
    <property type="entry name" value="AAA"/>
    <property type="match status" value="1"/>
</dbReference>
<evidence type="ECO:0000256" key="3">
    <source>
        <dbReference type="ARBA" id="ARBA00022679"/>
    </source>
</evidence>
<dbReference type="STRING" id="717606.PaecuDRAFT_3637"/>